<evidence type="ECO:0000313" key="2">
    <source>
        <dbReference type="Proteomes" id="UP000076567"/>
    </source>
</evidence>
<dbReference type="OrthoDB" id="2697418at2"/>
<proteinExistence type="predicted"/>
<protein>
    <submittedName>
        <fullName evidence="1">Uncharacterized protein</fullName>
    </submittedName>
</protein>
<organism evidence="1 2">
    <name type="scientific">Fictibacillus phosphorivorans</name>
    <dbReference type="NCBI Taxonomy" id="1221500"/>
    <lineage>
        <taxon>Bacteria</taxon>
        <taxon>Bacillati</taxon>
        <taxon>Bacillota</taxon>
        <taxon>Bacilli</taxon>
        <taxon>Bacillales</taxon>
        <taxon>Fictibacillaceae</taxon>
        <taxon>Fictibacillus</taxon>
    </lineage>
</organism>
<reference evidence="2" key="1">
    <citation type="submission" date="2016-01" db="EMBL/GenBank/DDBJ databases">
        <title>Draft genome of Chromobacterium sp. F49.</title>
        <authorList>
            <person name="Hong K.W."/>
        </authorList>
    </citation>
    <scope>NUCLEOTIDE SEQUENCE [LARGE SCALE GENOMIC DNA]</scope>
    <source>
        <strain evidence="2">P7IIIA</strain>
    </source>
</reference>
<dbReference type="EMBL" id="LRFC01000038">
    <property type="protein sequence ID" value="KZE64079.1"/>
    <property type="molecule type" value="Genomic_DNA"/>
</dbReference>
<name>A0A161RRX9_9BACL</name>
<gene>
    <name evidence="1" type="ORF">AWM68_13305</name>
</gene>
<dbReference type="Proteomes" id="UP000076567">
    <property type="component" value="Unassembled WGS sequence"/>
</dbReference>
<evidence type="ECO:0000313" key="1">
    <source>
        <dbReference type="EMBL" id="KZE64079.1"/>
    </source>
</evidence>
<accession>A0A161RRX9</accession>
<dbReference type="AlphaFoldDB" id="A0A161RRX9"/>
<dbReference type="RefSeq" id="WP_066245085.1">
    <property type="nucleotide sequence ID" value="NZ_LRFC01000038.1"/>
</dbReference>
<sequence length="144" mass="17192">MNLFLNLENKDLNIRQEKNVTITAQPSSTTPQHQDLDYTFVPDNVPQSFIHSVKPFFDRAEEIYTFWHKALIAYKKFNFRTPIEQLTSTVIEAFKTSVFHYKKRKIKTSFTQYFYGTVSGMFSAEKRREQAAYRTIPRYNWLEE</sequence>
<comment type="caution">
    <text evidence="1">The sequence shown here is derived from an EMBL/GenBank/DDBJ whole genome shotgun (WGS) entry which is preliminary data.</text>
</comment>
<keyword evidence="2" id="KW-1185">Reference proteome</keyword>